<organism evidence="10 11">
    <name type="scientific">Dermatophagoides pteronyssinus</name>
    <name type="common">European house dust mite</name>
    <dbReference type="NCBI Taxonomy" id="6956"/>
    <lineage>
        <taxon>Eukaryota</taxon>
        <taxon>Metazoa</taxon>
        <taxon>Ecdysozoa</taxon>
        <taxon>Arthropoda</taxon>
        <taxon>Chelicerata</taxon>
        <taxon>Arachnida</taxon>
        <taxon>Acari</taxon>
        <taxon>Acariformes</taxon>
        <taxon>Sarcoptiformes</taxon>
        <taxon>Astigmata</taxon>
        <taxon>Psoroptidia</taxon>
        <taxon>Analgoidea</taxon>
        <taxon>Pyroglyphidae</taxon>
        <taxon>Dermatophagoidinae</taxon>
        <taxon>Dermatophagoides</taxon>
    </lineage>
</organism>
<protein>
    <recommendedName>
        <fullName evidence="9">Mitochondrial pyruvate carrier</fullName>
    </recommendedName>
</protein>
<evidence type="ECO:0000256" key="2">
    <source>
        <dbReference type="ARBA" id="ARBA00006416"/>
    </source>
</evidence>
<proteinExistence type="inferred from homology"/>
<evidence type="ECO:0000256" key="8">
    <source>
        <dbReference type="ARBA" id="ARBA00023136"/>
    </source>
</evidence>
<evidence type="ECO:0000313" key="10">
    <source>
        <dbReference type="EMBL" id="KAH9414484.1"/>
    </source>
</evidence>
<comment type="caution">
    <text evidence="10">The sequence shown here is derived from an EMBL/GenBank/DDBJ whole genome shotgun (WGS) entry which is preliminary data.</text>
</comment>
<reference evidence="10 11" key="1">
    <citation type="journal article" date="2018" name="J. Allergy Clin. Immunol.">
        <title>High-quality assembly of Dermatophagoides pteronyssinus genome and transcriptome reveals a wide range of novel allergens.</title>
        <authorList>
            <person name="Liu X.Y."/>
            <person name="Yang K.Y."/>
            <person name="Wang M.Q."/>
            <person name="Kwok J.S."/>
            <person name="Zeng X."/>
            <person name="Yang Z."/>
            <person name="Xiao X.J."/>
            <person name="Lau C.P."/>
            <person name="Li Y."/>
            <person name="Huang Z.M."/>
            <person name="Ba J.G."/>
            <person name="Yim A.K."/>
            <person name="Ouyang C.Y."/>
            <person name="Ngai S.M."/>
            <person name="Chan T.F."/>
            <person name="Leung E.L."/>
            <person name="Liu L."/>
            <person name="Liu Z.G."/>
            <person name="Tsui S.K."/>
        </authorList>
    </citation>
    <scope>NUCLEOTIDE SEQUENCE [LARGE SCALE GENOMIC DNA]</scope>
    <source>
        <strain evidence="10">Derp</strain>
    </source>
</reference>
<accession>A0ABQ8IVZ5</accession>
<evidence type="ECO:0000256" key="7">
    <source>
        <dbReference type="ARBA" id="ARBA00023128"/>
    </source>
</evidence>
<keyword evidence="3 9" id="KW-0813">Transport</keyword>
<keyword evidence="5 9" id="KW-0999">Mitochondrion inner membrane</keyword>
<comment type="function">
    <text evidence="9">Mediates the uptake of pyruvate into mitochondria.</text>
</comment>
<comment type="subcellular location">
    <subcellularLocation>
        <location evidence="1 9">Mitochondrion inner membrane</location>
        <topology evidence="1 9">Multi-pass membrane protein</topology>
    </subcellularLocation>
</comment>
<keyword evidence="10" id="KW-0670">Pyruvate</keyword>
<name>A0ABQ8IVZ5_DERPT</name>
<evidence type="ECO:0000256" key="1">
    <source>
        <dbReference type="ARBA" id="ARBA00004448"/>
    </source>
</evidence>
<keyword evidence="8" id="KW-0472">Membrane</keyword>
<sequence length="138" mass="15922">MATTLPSIIYRTIIRNVDRYVPNHLRPIWEHEAGPKTVFFWAPAIKWSLVIAGISDIARPVENLSIGQTISLTATGLIWSRYSLVIIPKNWSLFSVNFFVATTQITQLCRIIIYHHQQQQPQPQRKQLEQQQQSSITI</sequence>
<dbReference type="InterPro" id="IPR005336">
    <property type="entry name" value="MPC"/>
</dbReference>
<dbReference type="EMBL" id="NJHN03000108">
    <property type="protein sequence ID" value="KAH9414484.1"/>
    <property type="molecule type" value="Genomic_DNA"/>
</dbReference>
<evidence type="ECO:0000256" key="3">
    <source>
        <dbReference type="ARBA" id="ARBA00022448"/>
    </source>
</evidence>
<evidence type="ECO:0000256" key="4">
    <source>
        <dbReference type="ARBA" id="ARBA00022692"/>
    </source>
</evidence>
<keyword evidence="4" id="KW-0812">Transmembrane</keyword>
<dbReference type="Pfam" id="PF03650">
    <property type="entry name" value="MPC"/>
    <property type="match status" value="1"/>
</dbReference>
<keyword evidence="7 9" id="KW-0496">Mitochondrion</keyword>
<dbReference type="Proteomes" id="UP000887458">
    <property type="component" value="Unassembled WGS sequence"/>
</dbReference>
<comment type="similarity">
    <text evidence="2 9">Belongs to the mitochondrial pyruvate carrier (MPC) (TC 2.A.105) family.</text>
</comment>
<reference evidence="10 11" key="2">
    <citation type="journal article" date="2022" name="Mol. Biol. Evol.">
        <title>Comparative Genomics Reveals Insights into the Divergent Evolution of Astigmatic Mites and Household Pest Adaptations.</title>
        <authorList>
            <person name="Xiong Q."/>
            <person name="Wan A.T."/>
            <person name="Liu X."/>
            <person name="Fung C.S."/>
            <person name="Xiao X."/>
            <person name="Malainual N."/>
            <person name="Hou J."/>
            <person name="Wang L."/>
            <person name="Wang M."/>
            <person name="Yang K.Y."/>
            <person name="Cui Y."/>
            <person name="Leung E.L."/>
            <person name="Nong W."/>
            <person name="Shin S.K."/>
            <person name="Au S.W."/>
            <person name="Jeong K.Y."/>
            <person name="Chew F.T."/>
            <person name="Hui J.H."/>
            <person name="Leung T.F."/>
            <person name="Tungtrongchitr A."/>
            <person name="Zhong N."/>
            <person name="Liu Z."/>
            <person name="Tsui S.K."/>
        </authorList>
    </citation>
    <scope>NUCLEOTIDE SEQUENCE [LARGE SCALE GENOMIC DNA]</scope>
    <source>
        <strain evidence="10">Derp</strain>
    </source>
</reference>
<keyword evidence="11" id="KW-1185">Reference proteome</keyword>
<evidence type="ECO:0000313" key="11">
    <source>
        <dbReference type="Proteomes" id="UP000887458"/>
    </source>
</evidence>
<keyword evidence="6" id="KW-1133">Transmembrane helix</keyword>
<dbReference type="PANTHER" id="PTHR14154">
    <property type="entry name" value="UPF0041 BRAIN PROTEIN 44-RELATED"/>
    <property type="match status" value="1"/>
</dbReference>
<evidence type="ECO:0000256" key="5">
    <source>
        <dbReference type="ARBA" id="ARBA00022792"/>
    </source>
</evidence>
<gene>
    <name evidence="10" type="primary">MPC2_2</name>
    <name evidence="10" type="ORF">DERP_014628</name>
</gene>
<evidence type="ECO:0000256" key="6">
    <source>
        <dbReference type="ARBA" id="ARBA00022989"/>
    </source>
</evidence>
<evidence type="ECO:0000256" key="9">
    <source>
        <dbReference type="RuleBase" id="RU363100"/>
    </source>
</evidence>